<evidence type="ECO:0000256" key="9">
    <source>
        <dbReference type="SAM" id="MobiDB-lite"/>
    </source>
</evidence>
<dbReference type="Gene3D" id="1.20.900.10">
    <property type="entry name" value="Dbl homology (DH) domain"/>
    <property type="match status" value="1"/>
</dbReference>
<evidence type="ECO:0000256" key="3">
    <source>
        <dbReference type="ARBA" id="ARBA00022658"/>
    </source>
</evidence>
<comment type="caution">
    <text evidence="15">The sequence shown here is derived from an EMBL/GenBank/DDBJ whole genome shotgun (WGS) entry which is preliminary data.</text>
</comment>
<evidence type="ECO:0000256" key="5">
    <source>
        <dbReference type="ARBA" id="ARBA00022771"/>
    </source>
</evidence>
<keyword evidence="16" id="KW-1185">Reference proteome</keyword>
<dbReference type="PROSITE" id="PS00741">
    <property type="entry name" value="DH_1"/>
    <property type="match status" value="1"/>
</dbReference>
<dbReference type="Gene3D" id="2.20.70.10">
    <property type="match status" value="1"/>
</dbReference>
<dbReference type="GO" id="GO:0008270">
    <property type="term" value="F:zinc ion binding"/>
    <property type="evidence" value="ECO:0007669"/>
    <property type="project" value="UniProtKB-KW"/>
</dbReference>
<dbReference type="PANTHER" id="PTHR12673:SF159">
    <property type="entry name" value="LD03170P"/>
    <property type="match status" value="1"/>
</dbReference>
<dbReference type="InterPro" id="IPR001849">
    <property type="entry name" value="PH_domain"/>
</dbReference>
<evidence type="ECO:0000313" key="16">
    <source>
        <dbReference type="Proteomes" id="UP000241890"/>
    </source>
</evidence>
<keyword evidence="7" id="KW-0206">Cytoskeleton</keyword>
<feature type="domain" description="PH" evidence="11">
    <location>
        <begin position="301"/>
        <end position="392"/>
    </location>
</feature>
<evidence type="ECO:0000256" key="4">
    <source>
        <dbReference type="ARBA" id="ARBA00022723"/>
    </source>
</evidence>
<feature type="transmembrane region" description="Helical" evidence="10">
    <location>
        <begin position="12"/>
        <end position="32"/>
    </location>
</feature>
<keyword evidence="2" id="KW-0963">Cytoplasm</keyword>
<dbReference type="GO" id="GO:0005737">
    <property type="term" value="C:cytoplasm"/>
    <property type="evidence" value="ECO:0007669"/>
    <property type="project" value="TreeGrafter"/>
</dbReference>
<evidence type="ECO:0000256" key="7">
    <source>
        <dbReference type="ARBA" id="ARBA00023212"/>
    </source>
</evidence>
<keyword evidence="6" id="KW-0862">Zinc</keyword>
<dbReference type="InterPro" id="IPR017455">
    <property type="entry name" value="Znf_FYVE-rel"/>
</dbReference>
<dbReference type="Proteomes" id="UP000241890">
    <property type="component" value="Unassembled WGS sequence"/>
</dbReference>
<feature type="domain" description="DH" evidence="12">
    <location>
        <begin position="85"/>
        <end position="272"/>
    </location>
</feature>
<gene>
    <name evidence="15" type="ORF">FCC1311_008222</name>
</gene>
<keyword evidence="10" id="KW-0472">Membrane</keyword>
<dbReference type="PROSITE" id="PS01159">
    <property type="entry name" value="WW_DOMAIN_1"/>
    <property type="match status" value="1"/>
</dbReference>
<feature type="domain" description="WW" evidence="13">
    <location>
        <begin position="588"/>
        <end position="621"/>
    </location>
</feature>
<dbReference type="Gene3D" id="2.30.29.30">
    <property type="entry name" value="Pleckstrin-homology domain (PH domain)/Phosphotyrosine-binding domain (PTB)"/>
    <property type="match status" value="1"/>
</dbReference>
<dbReference type="InterPro" id="IPR000306">
    <property type="entry name" value="Znf_FYVE"/>
</dbReference>
<evidence type="ECO:0000256" key="2">
    <source>
        <dbReference type="ARBA" id="ARBA00022490"/>
    </source>
</evidence>
<evidence type="ECO:0000259" key="11">
    <source>
        <dbReference type="PROSITE" id="PS50003"/>
    </source>
</evidence>
<dbReference type="PROSITE" id="PS50020">
    <property type="entry name" value="WW_DOMAIN_2"/>
    <property type="match status" value="1"/>
</dbReference>
<keyword evidence="10" id="KW-0812">Transmembrane</keyword>
<proteinExistence type="predicted"/>
<evidence type="ECO:0000259" key="14">
    <source>
        <dbReference type="PROSITE" id="PS50178"/>
    </source>
</evidence>
<dbReference type="GO" id="GO:0005856">
    <property type="term" value="C:cytoskeleton"/>
    <property type="evidence" value="ECO:0007669"/>
    <property type="project" value="UniProtKB-SubCell"/>
</dbReference>
<dbReference type="PROSITE" id="PS50178">
    <property type="entry name" value="ZF_FYVE"/>
    <property type="match status" value="1"/>
</dbReference>
<dbReference type="Pfam" id="PF00397">
    <property type="entry name" value="WW"/>
    <property type="match status" value="1"/>
</dbReference>
<dbReference type="SUPFAM" id="SSF48065">
    <property type="entry name" value="DBL homology domain (DH-domain)"/>
    <property type="match status" value="1"/>
</dbReference>
<dbReference type="SMART" id="SM00233">
    <property type="entry name" value="PH"/>
    <property type="match status" value="1"/>
</dbReference>
<comment type="subcellular location">
    <subcellularLocation>
        <location evidence="1">Cytoplasm</location>
        <location evidence="1">Cytoskeleton</location>
    </subcellularLocation>
</comment>
<dbReference type="InterPro" id="IPR000219">
    <property type="entry name" value="DH_dom"/>
</dbReference>
<dbReference type="Pfam" id="PF01363">
    <property type="entry name" value="FYVE"/>
    <property type="match status" value="1"/>
</dbReference>
<keyword evidence="4" id="KW-0479">Metal-binding</keyword>
<dbReference type="InterPro" id="IPR011993">
    <property type="entry name" value="PH-like_dom_sf"/>
</dbReference>
<feature type="region of interest" description="Disordered" evidence="9">
    <location>
        <begin position="617"/>
        <end position="674"/>
    </location>
</feature>
<dbReference type="AlphaFoldDB" id="A0A2R5G7Z0"/>
<dbReference type="CDD" id="cd00201">
    <property type="entry name" value="WW"/>
    <property type="match status" value="1"/>
</dbReference>
<dbReference type="SMART" id="SM00456">
    <property type="entry name" value="WW"/>
    <property type="match status" value="1"/>
</dbReference>
<dbReference type="OrthoDB" id="660555at2759"/>
<dbReference type="SUPFAM" id="SSF51045">
    <property type="entry name" value="WW domain"/>
    <property type="match status" value="1"/>
</dbReference>
<dbReference type="SMART" id="SM00325">
    <property type="entry name" value="RhoGEF"/>
    <property type="match status" value="1"/>
</dbReference>
<organism evidence="15 16">
    <name type="scientific">Hondaea fermentalgiana</name>
    <dbReference type="NCBI Taxonomy" id="2315210"/>
    <lineage>
        <taxon>Eukaryota</taxon>
        <taxon>Sar</taxon>
        <taxon>Stramenopiles</taxon>
        <taxon>Bigyra</taxon>
        <taxon>Labyrinthulomycetes</taxon>
        <taxon>Thraustochytrida</taxon>
        <taxon>Thraustochytriidae</taxon>
        <taxon>Hondaea</taxon>
    </lineage>
</organism>
<dbReference type="Gene3D" id="3.30.40.10">
    <property type="entry name" value="Zinc/RING finger domain, C3HC4 (zinc finger)"/>
    <property type="match status" value="1"/>
</dbReference>
<dbReference type="InterPro" id="IPR013083">
    <property type="entry name" value="Znf_RING/FYVE/PHD"/>
</dbReference>
<evidence type="ECO:0000313" key="15">
    <source>
        <dbReference type="EMBL" id="GBG24603.1"/>
    </source>
</evidence>
<dbReference type="SUPFAM" id="SSF57903">
    <property type="entry name" value="FYVE/PHD zinc finger"/>
    <property type="match status" value="1"/>
</dbReference>
<feature type="compositionally biased region" description="Basic and acidic residues" evidence="9">
    <location>
        <begin position="650"/>
        <end position="659"/>
    </location>
</feature>
<dbReference type="InterPro" id="IPR011011">
    <property type="entry name" value="Znf_FYVE_PHD"/>
</dbReference>
<dbReference type="InterPro" id="IPR036020">
    <property type="entry name" value="WW_dom_sf"/>
</dbReference>
<dbReference type="GO" id="GO:0005085">
    <property type="term" value="F:guanyl-nucleotide exchange factor activity"/>
    <property type="evidence" value="ECO:0007669"/>
    <property type="project" value="UniProtKB-KW"/>
</dbReference>
<dbReference type="InterPro" id="IPR051092">
    <property type="entry name" value="FYVE_RhoGEF_PH"/>
</dbReference>
<dbReference type="InterPro" id="IPR035899">
    <property type="entry name" value="DBL_dom_sf"/>
</dbReference>
<dbReference type="CDD" id="cd00065">
    <property type="entry name" value="FYVE_like_SF"/>
    <property type="match status" value="1"/>
</dbReference>
<accession>A0A2R5G7Z0</accession>
<dbReference type="CDD" id="cd00160">
    <property type="entry name" value="RhoGEF"/>
    <property type="match status" value="1"/>
</dbReference>
<dbReference type="SUPFAM" id="SSF50729">
    <property type="entry name" value="PH domain-like"/>
    <property type="match status" value="1"/>
</dbReference>
<dbReference type="EMBL" id="BEYU01000006">
    <property type="protein sequence ID" value="GBG24603.1"/>
    <property type="molecule type" value="Genomic_DNA"/>
</dbReference>
<dbReference type="GO" id="GO:0035556">
    <property type="term" value="P:intracellular signal transduction"/>
    <property type="evidence" value="ECO:0007669"/>
    <property type="project" value="InterPro"/>
</dbReference>
<keyword evidence="10" id="KW-1133">Transmembrane helix</keyword>
<dbReference type="SMART" id="SM00064">
    <property type="entry name" value="FYVE"/>
    <property type="match status" value="1"/>
</dbReference>
<dbReference type="Pfam" id="PF00621">
    <property type="entry name" value="RhoGEF"/>
    <property type="match status" value="1"/>
</dbReference>
<dbReference type="PROSITE" id="PS50010">
    <property type="entry name" value="DH_2"/>
    <property type="match status" value="1"/>
</dbReference>
<protein>
    <submittedName>
        <fullName evidence="15">Rho guanine nucleotide exchange factor, putative</fullName>
    </submittedName>
</protein>
<dbReference type="InParanoid" id="A0A2R5G7Z0"/>
<dbReference type="PANTHER" id="PTHR12673">
    <property type="entry name" value="FACIOGENITAL DYSPLASIA PROTEIN"/>
    <property type="match status" value="1"/>
</dbReference>
<evidence type="ECO:0000256" key="10">
    <source>
        <dbReference type="SAM" id="Phobius"/>
    </source>
</evidence>
<name>A0A2R5G7Z0_9STRA</name>
<sequence length="708" mass="79095">MEQELTWAAKVYVCLGVTLTLAVIVAAWYLVWELILKQIKFLRRFLDQQQTGSASASPPAGPRWYYALWTPIVARDTDVHKAKVLFHRVVRELYATEGSYLESLKTLSRAYVNPLRLNARGISPIASLNEVNALFSDVEAVLRISERVFGDMTSFLESGTLDDKVGQVFCDLAPLLKLYTAYVNSHHRALATHQMLLERPAYQEFCRERQESEECAGCSLDSYLIMPVQRVPRYELLLKELLKQTKVSHPEYTEITTALRKVSNVATMINNNLRDHERRGAVLAVQNKFGSSIQLVSPQRWLIREALLRKVCKRKTKNFLFVLFNDVLIYGSQSYRHHRTIELCTAEASACEATAQGEPQFQVLSPSKSFKVVVSSEQERDAWVRDLQQSIAEAQRAHQTRSGPPLIASASLSSMPLLSSTMSMASMTSSFSRSKTSRRASYAGPGIERKGSGLSLADMAQFEHAPVRSSGSNVGSCSLCAIEFTYLKRRHQCRRCGIIVCDKCSPHRWRLRNLSQHKLKRVCQRCFSQLVERVPSFQSDVSAGDEGPCTNLPRHGSVPPLGFAGLGANSFRESTVSREPSELDLSHLALPEGWCEAADPDGDIYFWNVDTMETTWTRPMLEGPPPLPPKLKNSSRRKSSRAQLTRKSSASREVDEDKCLALTGDTGDTGGPYVATSSRCTSPGKLQTTTIGASATIYYQEKNVRDSS</sequence>
<dbReference type="Pfam" id="PF00169">
    <property type="entry name" value="PH"/>
    <property type="match status" value="1"/>
</dbReference>
<feature type="domain" description="FYVE-type" evidence="14">
    <location>
        <begin position="471"/>
        <end position="531"/>
    </location>
</feature>
<evidence type="ECO:0000256" key="1">
    <source>
        <dbReference type="ARBA" id="ARBA00004245"/>
    </source>
</evidence>
<evidence type="ECO:0000256" key="8">
    <source>
        <dbReference type="PROSITE-ProRule" id="PRU00091"/>
    </source>
</evidence>
<evidence type="ECO:0000259" key="12">
    <source>
        <dbReference type="PROSITE" id="PS50010"/>
    </source>
</evidence>
<evidence type="ECO:0000259" key="13">
    <source>
        <dbReference type="PROSITE" id="PS50020"/>
    </source>
</evidence>
<dbReference type="InterPro" id="IPR001202">
    <property type="entry name" value="WW_dom"/>
</dbReference>
<reference evidence="15 16" key="1">
    <citation type="submission" date="2017-12" db="EMBL/GenBank/DDBJ databases">
        <title>Sequencing, de novo assembly and annotation of complete genome of a new Thraustochytrid species, strain FCC1311.</title>
        <authorList>
            <person name="Sedici K."/>
            <person name="Godart F."/>
            <person name="Aiese Cigliano R."/>
            <person name="Sanseverino W."/>
            <person name="Barakat M."/>
            <person name="Ortet P."/>
            <person name="Marechal E."/>
            <person name="Cagnac O."/>
            <person name="Amato A."/>
        </authorList>
    </citation>
    <scope>NUCLEOTIDE SEQUENCE [LARGE SCALE GENOMIC DNA]</scope>
</reference>
<keyword evidence="3" id="KW-0344">Guanine-nucleotide releasing factor</keyword>
<keyword evidence="5 8" id="KW-0863">Zinc-finger</keyword>
<dbReference type="PROSITE" id="PS50003">
    <property type="entry name" value="PH_DOMAIN"/>
    <property type="match status" value="1"/>
</dbReference>
<evidence type="ECO:0000256" key="6">
    <source>
        <dbReference type="ARBA" id="ARBA00022833"/>
    </source>
</evidence>
<dbReference type="InterPro" id="IPR001331">
    <property type="entry name" value="GDS_CDC24_CS"/>
</dbReference>